<dbReference type="Proteomes" id="UP000269154">
    <property type="component" value="Unassembled WGS sequence"/>
</dbReference>
<proteinExistence type="predicted"/>
<name>A0A3N6PDK2_9CYAN</name>
<dbReference type="EMBL" id="RCBY01000347">
    <property type="protein sequence ID" value="RQH23267.1"/>
    <property type="molecule type" value="Genomic_DNA"/>
</dbReference>
<accession>A0A3N6PDK2</accession>
<evidence type="ECO:0000313" key="2">
    <source>
        <dbReference type="Proteomes" id="UP000269154"/>
    </source>
</evidence>
<reference evidence="1 2" key="1">
    <citation type="journal article" date="2018" name="ACS Chem. Biol.">
        <title>Ketoreductase domain dysfunction expands chemodiversity: malyngamide biosynthesis in the cyanobacterium Okeania hirsuta.</title>
        <authorList>
            <person name="Moss N.A."/>
            <person name="Leao T."/>
            <person name="Rankin M."/>
            <person name="McCullough T.M."/>
            <person name="Qu P."/>
            <person name="Korobeynikov A."/>
            <person name="Smith J.L."/>
            <person name="Gerwick L."/>
            <person name="Gerwick W.H."/>
        </authorList>
    </citation>
    <scope>NUCLEOTIDE SEQUENCE [LARGE SCALE GENOMIC DNA]</scope>
    <source>
        <strain evidence="1 2">PAB10Feb10-1</strain>
    </source>
</reference>
<comment type="caution">
    <text evidence="1">The sequence shown here is derived from an EMBL/GenBank/DDBJ whole genome shotgun (WGS) entry which is preliminary data.</text>
</comment>
<sequence length="59" mass="6708">MFLSWVLLYAIIILGLFKTGDLTSSAASDRILGNITLHNSDYYADLYQIIWLYTIASTF</sequence>
<organism evidence="1 2">
    <name type="scientific">Okeania hirsuta</name>
    <dbReference type="NCBI Taxonomy" id="1458930"/>
    <lineage>
        <taxon>Bacteria</taxon>
        <taxon>Bacillati</taxon>
        <taxon>Cyanobacteriota</taxon>
        <taxon>Cyanophyceae</taxon>
        <taxon>Oscillatoriophycideae</taxon>
        <taxon>Oscillatoriales</taxon>
        <taxon>Microcoleaceae</taxon>
        <taxon>Okeania</taxon>
    </lineage>
</organism>
<evidence type="ECO:0000313" key="1">
    <source>
        <dbReference type="EMBL" id="RQH23267.1"/>
    </source>
</evidence>
<protein>
    <submittedName>
        <fullName evidence="1">Uncharacterized protein</fullName>
    </submittedName>
</protein>
<gene>
    <name evidence="1" type="ORF">D5R40_30530</name>
</gene>
<keyword evidence="2" id="KW-1185">Reference proteome</keyword>
<dbReference type="AlphaFoldDB" id="A0A3N6PDK2"/>